<dbReference type="InterPro" id="IPR023574">
    <property type="entry name" value="Ribosomal_uL4_dom_sf"/>
</dbReference>
<dbReference type="InterPro" id="IPR013005">
    <property type="entry name" value="Ribosomal_uL4-like"/>
</dbReference>
<sequence>MKAEVITLDAKKAGNVDLDEGIYALPERADILQRVVVWQLAKRRAGTHAVKFRADIAGTTKRIGKQKGGGTARHGAGKVSQFRSGGRAFGPVVRSHEHDLPKKIRKLGLKTALSSKMANGNLIVIDNIDLKDAKTKDLRAKLAKLGLEKVLFIDGPQVNKNFLLAANNIPYVDALPTQGANVYDILRADKLVLTKAAVESLMERLK</sequence>
<dbReference type="InterPro" id="IPR002136">
    <property type="entry name" value="Ribosomal_uL4"/>
</dbReference>
<dbReference type="PANTHER" id="PTHR10746:SF6">
    <property type="entry name" value="LARGE RIBOSOMAL SUBUNIT PROTEIN UL4M"/>
    <property type="match status" value="1"/>
</dbReference>
<keyword evidence="3" id="KW-0687">Ribonucleoprotein</keyword>
<keyword evidence="2 4" id="KW-0689">Ribosomal protein</keyword>
<dbReference type="GO" id="GO:1990904">
    <property type="term" value="C:ribonucleoprotein complex"/>
    <property type="evidence" value="ECO:0007669"/>
    <property type="project" value="UniProtKB-KW"/>
</dbReference>
<evidence type="ECO:0000256" key="2">
    <source>
        <dbReference type="ARBA" id="ARBA00022980"/>
    </source>
</evidence>
<comment type="similarity">
    <text evidence="1">Belongs to the universal ribosomal protein uL4 family.</text>
</comment>
<organism evidence="4">
    <name type="scientific">hydrothermal vent metagenome</name>
    <dbReference type="NCBI Taxonomy" id="652676"/>
    <lineage>
        <taxon>unclassified sequences</taxon>
        <taxon>metagenomes</taxon>
        <taxon>ecological metagenomes</taxon>
    </lineage>
</organism>
<protein>
    <submittedName>
        <fullName evidence="4">LSU ribosomal protein L4p (L1e)</fullName>
    </submittedName>
</protein>
<dbReference type="GO" id="GO:0003735">
    <property type="term" value="F:structural constituent of ribosome"/>
    <property type="evidence" value="ECO:0007669"/>
    <property type="project" value="InterPro"/>
</dbReference>
<accession>A0A3B0RVJ3</accession>
<dbReference type="AlphaFoldDB" id="A0A3B0RVJ3"/>
<dbReference type="Gene3D" id="3.40.1370.10">
    <property type="match status" value="1"/>
</dbReference>
<dbReference type="EMBL" id="UOED01000121">
    <property type="protein sequence ID" value="VAV97824.1"/>
    <property type="molecule type" value="Genomic_DNA"/>
</dbReference>
<dbReference type="GO" id="GO:0006412">
    <property type="term" value="P:translation"/>
    <property type="evidence" value="ECO:0007669"/>
    <property type="project" value="InterPro"/>
</dbReference>
<gene>
    <name evidence="4" type="ORF">MNBD_ALPHA02-1877</name>
</gene>
<evidence type="ECO:0000256" key="3">
    <source>
        <dbReference type="ARBA" id="ARBA00023274"/>
    </source>
</evidence>
<dbReference type="NCBIfam" id="TIGR03953">
    <property type="entry name" value="rplD_bact"/>
    <property type="match status" value="1"/>
</dbReference>
<dbReference type="Pfam" id="PF00573">
    <property type="entry name" value="Ribosomal_L4"/>
    <property type="match status" value="1"/>
</dbReference>
<dbReference type="SUPFAM" id="SSF52166">
    <property type="entry name" value="Ribosomal protein L4"/>
    <property type="match status" value="1"/>
</dbReference>
<reference evidence="4" key="1">
    <citation type="submission" date="2018-06" db="EMBL/GenBank/DDBJ databases">
        <authorList>
            <person name="Zhirakovskaya E."/>
        </authorList>
    </citation>
    <scope>NUCLEOTIDE SEQUENCE</scope>
</reference>
<dbReference type="PANTHER" id="PTHR10746">
    <property type="entry name" value="50S RIBOSOMAL PROTEIN L4"/>
    <property type="match status" value="1"/>
</dbReference>
<dbReference type="HAMAP" id="MF_01328_B">
    <property type="entry name" value="Ribosomal_uL4_B"/>
    <property type="match status" value="1"/>
</dbReference>
<proteinExistence type="inferred from homology"/>
<evidence type="ECO:0000256" key="1">
    <source>
        <dbReference type="ARBA" id="ARBA00010528"/>
    </source>
</evidence>
<name>A0A3B0RVJ3_9ZZZZ</name>
<dbReference type="GO" id="GO:0005840">
    <property type="term" value="C:ribosome"/>
    <property type="evidence" value="ECO:0007669"/>
    <property type="project" value="UniProtKB-KW"/>
</dbReference>
<evidence type="ECO:0000313" key="4">
    <source>
        <dbReference type="EMBL" id="VAV97824.1"/>
    </source>
</evidence>